<evidence type="ECO:0000313" key="3">
    <source>
        <dbReference type="EMBL" id="EDY56578.1"/>
    </source>
</evidence>
<dbReference type="Proteomes" id="UP000002785">
    <property type="component" value="Chromosome"/>
</dbReference>
<evidence type="ECO:0000313" key="4">
    <source>
        <dbReference type="Proteomes" id="UP000002785"/>
    </source>
</evidence>
<evidence type="ECO:0000256" key="1">
    <source>
        <dbReference type="SAM" id="MobiDB-lite"/>
    </source>
</evidence>
<organism evidence="3 4">
    <name type="scientific">Streptomyces sviceus (strain ATCC 29083 / DSM 924 / JCM 4929 / NBRC 13980 / NCIMB 11184 / NRRL 5439 / UC 5370)</name>
    <dbReference type="NCBI Taxonomy" id="463191"/>
    <lineage>
        <taxon>Bacteria</taxon>
        <taxon>Bacillati</taxon>
        <taxon>Actinomycetota</taxon>
        <taxon>Actinomycetes</taxon>
        <taxon>Kitasatosporales</taxon>
        <taxon>Streptomycetaceae</taxon>
        <taxon>Streptomyces</taxon>
    </lineage>
</organism>
<gene>
    <name evidence="3" type="ORF">SSEG_03158</name>
</gene>
<name>B5HUS3_STRX2</name>
<proteinExistence type="predicted"/>
<dbReference type="SUPFAM" id="SSF54427">
    <property type="entry name" value="NTF2-like"/>
    <property type="match status" value="2"/>
</dbReference>
<evidence type="ECO:0000259" key="2">
    <source>
        <dbReference type="Pfam" id="PF12680"/>
    </source>
</evidence>
<dbReference type="InterPro" id="IPR032710">
    <property type="entry name" value="NTF2-like_dom_sf"/>
</dbReference>
<dbReference type="EMBL" id="CM000951">
    <property type="protein sequence ID" value="EDY56578.1"/>
    <property type="molecule type" value="Genomic_DNA"/>
</dbReference>
<reference evidence="3" key="1">
    <citation type="submission" date="2009-10" db="EMBL/GenBank/DDBJ databases">
        <title>The genome sequence of Streptomyces sviceus strain ATCC 29083.</title>
        <authorList>
            <consortium name="The Broad Institute Genome Sequencing Platform"/>
            <consortium name="Broad Institute Microbial Sequencing Center"/>
            <person name="Fischbach M."/>
            <person name="Godfrey P."/>
            <person name="Ward D."/>
            <person name="Young S."/>
            <person name="Zeng Q."/>
            <person name="Koehrsen M."/>
            <person name="Alvarado L."/>
            <person name="Berlin A.M."/>
            <person name="Bochicchio J."/>
            <person name="Borenstein D."/>
            <person name="Chapman S.B."/>
            <person name="Chen Z."/>
            <person name="Engels R."/>
            <person name="Freedman E."/>
            <person name="Gellesch M."/>
            <person name="Goldberg J."/>
            <person name="Griggs A."/>
            <person name="Gujja S."/>
            <person name="Heilman E.R."/>
            <person name="Heiman D.I."/>
            <person name="Hepburn T.A."/>
            <person name="Howarth C."/>
            <person name="Jen D."/>
            <person name="Larson L."/>
            <person name="Lewis B."/>
            <person name="Mehta T."/>
            <person name="Park D."/>
            <person name="Pearson M."/>
            <person name="Richards J."/>
            <person name="Roberts A."/>
            <person name="Saif S."/>
            <person name="Shea T.D."/>
            <person name="Shenoy N."/>
            <person name="Sisk P."/>
            <person name="Stolte C."/>
            <person name="Sykes S.N."/>
            <person name="Thomson T."/>
            <person name="Walk T."/>
            <person name="White J."/>
            <person name="Yandava C."/>
            <person name="Straight P."/>
            <person name="Clardy J."/>
            <person name="Hung D."/>
            <person name="Kolter R."/>
            <person name="Mekalanos J."/>
            <person name="Walker S."/>
            <person name="Walsh C.T."/>
            <person name="Wieland-Brown L.C."/>
            <person name="Haas B."/>
            <person name="Nusbaum C."/>
            <person name="Birren B."/>
        </authorList>
    </citation>
    <scope>NUCLEOTIDE SEQUENCE [LARGE SCALE GENOMIC DNA]</scope>
    <source>
        <strain evidence="3">ATCC 29083</strain>
    </source>
</reference>
<feature type="domain" description="SnoaL-like" evidence="2">
    <location>
        <begin position="33"/>
        <end position="122"/>
    </location>
</feature>
<dbReference type="eggNOG" id="COG4922">
    <property type="taxonomic scope" value="Bacteria"/>
</dbReference>
<protein>
    <recommendedName>
        <fullName evidence="2">SnoaL-like domain-containing protein</fullName>
    </recommendedName>
</protein>
<dbReference type="AlphaFoldDB" id="B5HUS3"/>
<keyword evidence="4" id="KW-1185">Reference proteome</keyword>
<dbReference type="Gene3D" id="3.10.450.50">
    <property type="match status" value="2"/>
</dbReference>
<accession>B5HUS3</accession>
<feature type="region of interest" description="Disordered" evidence="1">
    <location>
        <begin position="1"/>
        <end position="23"/>
    </location>
</feature>
<dbReference type="InterPro" id="IPR037401">
    <property type="entry name" value="SnoaL-like"/>
</dbReference>
<sequence>MPVSAAAQAHHHGTAPVTESATAKREKQEVLNLLSAYRTGDQAAFKVINPKKFIQHDPAVADGVAGLRSWLTAAPKGKISVHPVRVLVDGSYVAVHSETDLPTGTTVSFDVFRFEQGRIVEHWDSRQAVTAPNASGHTELDGATTVKDLGKTRYDKARVDTGMQEVFVQRQLSKFGEPIWSSKEYRQHHYGDVQDGVAGAKPVLDAVADGSLAYTKINKVLGEGNFVLTIGQGTVQGTPTAYYDLFRLDKGKIVEHWDVLTPLTAPAQAKNANGEFDFPQDQLSTNAS</sequence>
<dbReference type="Pfam" id="PF12680">
    <property type="entry name" value="SnoaL_2"/>
    <property type="match status" value="1"/>
</dbReference>
<dbReference type="HOGENOM" id="CLU_073327_1_0_11"/>